<name>A0A918M216_9ACTN</name>
<evidence type="ECO:0000313" key="3">
    <source>
        <dbReference type="Proteomes" id="UP000646776"/>
    </source>
</evidence>
<keyword evidence="3" id="KW-1185">Reference proteome</keyword>
<reference evidence="2" key="2">
    <citation type="submission" date="2020-09" db="EMBL/GenBank/DDBJ databases">
        <authorList>
            <person name="Sun Q."/>
            <person name="Ohkuma M."/>
        </authorList>
    </citation>
    <scope>NUCLEOTIDE SEQUENCE</scope>
    <source>
        <strain evidence="2">JCM 4125</strain>
    </source>
</reference>
<feature type="region of interest" description="Disordered" evidence="1">
    <location>
        <begin position="109"/>
        <end position="132"/>
    </location>
</feature>
<evidence type="ECO:0000313" key="2">
    <source>
        <dbReference type="EMBL" id="GGT98220.1"/>
    </source>
</evidence>
<dbReference type="AlphaFoldDB" id="A0A918M216"/>
<dbReference type="EMBL" id="BMSA01000056">
    <property type="protein sequence ID" value="GGT98220.1"/>
    <property type="molecule type" value="Genomic_DNA"/>
</dbReference>
<accession>A0A918M216</accession>
<reference evidence="2" key="1">
    <citation type="journal article" date="2014" name="Int. J. Syst. Evol. Microbiol.">
        <title>Complete genome sequence of Corynebacterium casei LMG S-19264T (=DSM 44701T), isolated from a smear-ripened cheese.</title>
        <authorList>
            <consortium name="US DOE Joint Genome Institute (JGI-PGF)"/>
            <person name="Walter F."/>
            <person name="Albersmeier A."/>
            <person name="Kalinowski J."/>
            <person name="Ruckert C."/>
        </authorList>
    </citation>
    <scope>NUCLEOTIDE SEQUENCE</scope>
    <source>
        <strain evidence="2">JCM 4125</strain>
    </source>
</reference>
<gene>
    <name evidence="2" type="ORF">GCM10010226_89480</name>
</gene>
<sequence>MKSTEFTQDTRPHELACGLRPEARGGRLLGDDEPCRRAVTPHGVALPPVNPKGVRGAFDQIVDALHPQRSRLLVATMDGVLAGRLFLHRDPHPLVAHCAAWSPRAEAHQVPPRQGIGARADAARPCSSRAWA</sequence>
<proteinExistence type="predicted"/>
<evidence type="ECO:0000256" key="1">
    <source>
        <dbReference type="SAM" id="MobiDB-lite"/>
    </source>
</evidence>
<protein>
    <submittedName>
        <fullName evidence="2">Uncharacterized protein</fullName>
    </submittedName>
</protein>
<dbReference type="Proteomes" id="UP000646776">
    <property type="component" value="Unassembled WGS sequence"/>
</dbReference>
<organism evidence="2 3">
    <name type="scientific">Streptomyces phaeofaciens</name>
    <dbReference type="NCBI Taxonomy" id="68254"/>
    <lineage>
        <taxon>Bacteria</taxon>
        <taxon>Bacillati</taxon>
        <taxon>Actinomycetota</taxon>
        <taxon>Actinomycetes</taxon>
        <taxon>Kitasatosporales</taxon>
        <taxon>Streptomycetaceae</taxon>
        <taxon>Streptomyces</taxon>
    </lineage>
</organism>
<comment type="caution">
    <text evidence="2">The sequence shown here is derived from an EMBL/GenBank/DDBJ whole genome shotgun (WGS) entry which is preliminary data.</text>
</comment>